<dbReference type="Pfam" id="PF22790">
    <property type="entry name" value="YkoP"/>
    <property type="match status" value="1"/>
</dbReference>
<accession>A0A1H0TGN0</accession>
<evidence type="ECO:0000259" key="2">
    <source>
        <dbReference type="Pfam" id="PF22790"/>
    </source>
</evidence>
<keyword evidence="1" id="KW-0472">Membrane</keyword>
<organism evidence="3 4">
    <name type="scientific">Litchfieldia salsa</name>
    <dbReference type="NCBI Taxonomy" id="930152"/>
    <lineage>
        <taxon>Bacteria</taxon>
        <taxon>Bacillati</taxon>
        <taxon>Bacillota</taxon>
        <taxon>Bacilli</taxon>
        <taxon>Bacillales</taxon>
        <taxon>Bacillaceae</taxon>
        <taxon>Litchfieldia</taxon>
    </lineage>
</organism>
<keyword evidence="4" id="KW-1185">Reference proteome</keyword>
<evidence type="ECO:0000256" key="1">
    <source>
        <dbReference type="SAM" id="Phobius"/>
    </source>
</evidence>
<keyword evidence="1" id="KW-0812">Transmembrane</keyword>
<gene>
    <name evidence="3" type="ORF">SAMN05216565_103486</name>
</gene>
<proteinExistence type="predicted"/>
<evidence type="ECO:0000313" key="4">
    <source>
        <dbReference type="Proteomes" id="UP000199159"/>
    </source>
</evidence>
<reference evidence="4" key="1">
    <citation type="submission" date="2016-10" db="EMBL/GenBank/DDBJ databases">
        <authorList>
            <person name="Varghese N."/>
            <person name="Submissions S."/>
        </authorList>
    </citation>
    <scope>NUCLEOTIDE SEQUENCE [LARGE SCALE GENOMIC DNA]</scope>
    <source>
        <strain evidence="4">IBRC-M10078</strain>
    </source>
</reference>
<dbReference type="STRING" id="930152.SAMN05216565_103486"/>
<feature type="domain" description="YkoP-like" evidence="2">
    <location>
        <begin position="8"/>
        <end position="186"/>
    </location>
</feature>
<dbReference type="RefSeq" id="WP_238457223.1">
    <property type="nucleotide sequence ID" value="NZ_FNJU01000003.1"/>
</dbReference>
<keyword evidence="1" id="KW-1133">Transmembrane helix</keyword>
<dbReference type="AlphaFoldDB" id="A0A1H0TGN0"/>
<dbReference type="InterPro" id="IPR054467">
    <property type="entry name" value="YkoP-like_dom"/>
</dbReference>
<dbReference type="EMBL" id="FNJU01000003">
    <property type="protein sequence ID" value="SDP52696.1"/>
    <property type="molecule type" value="Genomic_DNA"/>
</dbReference>
<name>A0A1H0TGN0_9BACI</name>
<evidence type="ECO:0000313" key="3">
    <source>
        <dbReference type="EMBL" id="SDP52696.1"/>
    </source>
</evidence>
<sequence length="189" mass="22503">MMVKMRLYFISIWTILDPIYYFFTRLHYLNGEGMEQPIFRIRLTRYKGLPLKLSDGTVVNRNDLMIKIHLHNVKLLKELHNIESETKKARLIYKKVLEGLPDLASHLKSHPRYNEMKGIIGISMLNKGCERLGFETFFINNKWYCLLKRIVFIPMYLLTVNRITTNSLYRPPKYLVMSKDVLIAKYNKQ</sequence>
<dbReference type="Proteomes" id="UP000199159">
    <property type="component" value="Unassembled WGS sequence"/>
</dbReference>
<protein>
    <recommendedName>
        <fullName evidence="2">YkoP-like domain-containing protein</fullName>
    </recommendedName>
</protein>
<feature type="transmembrane region" description="Helical" evidence="1">
    <location>
        <begin position="7"/>
        <end position="23"/>
    </location>
</feature>